<dbReference type="Proteomes" id="UP001642483">
    <property type="component" value="Unassembled WGS sequence"/>
</dbReference>
<dbReference type="EMBL" id="CAWYQH010000068">
    <property type="protein sequence ID" value="CAK8679676.1"/>
    <property type="molecule type" value="Genomic_DNA"/>
</dbReference>
<evidence type="ECO:0000313" key="2">
    <source>
        <dbReference type="Proteomes" id="UP001642483"/>
    </source>
</evidence>
<protein>
    <submittedName>
        <fullName evidence="1">Uncharacterized protein</fullName>
    </submittedName>
</protein>
<reference evidence="1 2" key="1">
    <citation type="submission" date="2024-02" db="EMBL/GenBank/DDBJ databases">
        <authorList>
            <person name="Daric V."/>
            <person name="Darras S."/>
        </authorList>
    </citation>
    <scope>NUCLEOTIDE SEQUENCE [LARGE SCALE GENOMIC DNA]</scope>
</reference>
<sequence length="102" mass="11192">MLIYGTRCKKSDFYLAAITVSPKNSAKKLAFTNKVPVSMVVTSTPTINPAREEETLSVSRILSPCSLNKHFTINEEAMASLLQAPTSDKHAVTSLDEHPNTR</sequence>
<accession>A0ABP0FJ57</accession>
<comment type="caution">
    <text evidence="1">The sequence shown here is derived from an EMBL/GenBank/DDBJ whole genome shotgun (WGS) entry which is preliminary data.</text>
</comment>
<gene>
    <name evidence="1" type="ORF">CVLEPA_LOCUS9930</name>
</gene>
<keyword evidence="2" id="KW-1185">Reference proteome</keyword>
<organism evidence="1 2">
    <name type="scientific">Clavelina lepadiformis</name>
    <name type="common">Light-bulb sea squirt</name>
    <name type="synonym">Ascidia lepadiformis</name>
    <dbReference type="NCBI Taxonomy" id="159417"/>
    <lineage>
        <taxon>Eukaryota</taxon>
        <taxon>Metazoa</taxon>
        <taxon>Chordata</taxon>
        <taxon>Tunicata</taxon>
        <taxon>Ascidiacea</taxon>
        <taxon>Aplousobranchia</taxon>
        <taxon>Clavelinidae</taxon>
        <taxon>Clavelina</taxon>
    </lineage>
</organism>
<evidence type="ECO:0000313" key="1">
    <source>
        <dbReference type="EMBL" id="CAK8679676.1"/>
    </source>
</evidence>
<name>A0ABP0FJ57_CLALP</name>
<proteinExistence type="predicted"/>